<dbReference type="EMBL" id="MN310380">
    <property type="protein sequence ID" value="QFX78020.1"/>
    <property type="molecule type" value="Genomic_DNA"/>
</dbReference>
<evidence type="ECO:0000313" key="1">
    <source>
        <dbReference type="EMBL" id="QFX78020.1"/>
    </source>
</evidence>
<dbReference type="AlphaFoldDB" id="A0A6B7Q6U7"/>
<sequence length="43" mass="4884">MPAAEVSDRMVPFKDLLCTSFKDLNIFRLKGKPVRRLSCGQSQ</sequence>
<accession>A0A6B7Q6U7</accession>
<organism evidence="1">
    <name type="scientific">Raoultella ornithinolytica</name>
    <name type="common">Klebsiella ornithinolytica</name>
    <dbReference type="NCBI Taxonomy" id="54291"/>
    <lineage>
        <taxon>Bacteria</taxon>
        <taxon>Pseudomonadati</taxon>
        <taxon>Pseudomonadota</taxon>
        <taxon>Gammaproteobacteria</taxon>
        <taxon>Enterobacterales</taxon>
        <taxon>Enterobacteriaceae</taxon>
        <taxon>Klebsiella/Raoultella group</taxon>
        <taxon>Raoultella</taxon>
    </lineage>
</organism>
<keyword evidence="1" id="KW-0614">Plasmid</keyword>
<proteinExistence type="predicted"/>
<geneLocation type="plasmid" evidence="1">
    <name>p602815-NR</name>
</geneLocation>
<protein>
    <submittedName>
        <fullName evidence="1">Uncharacterized protein</fullName>
    </submittedName>
</protein>
<name>A0A6B7Q6U7_RAOOR</name>
<reference evidence="1" key="1">
    <citation type="submission" date="2019-08" db="EMBL/GenBank/DDBJ databases">
        <authorList>
            <person name="Xu Y."/>
        </authorList>
    </citation>
    <scope>NUCLEOTIDE SEQUENCE</scope>
    <source>
        <strain evidence="1">170602815</strain>
        <plasmid evidence="1">p602815-NR</plasmid>
    </source>
</reference>